<dbReference type="NCBIfam" id="NF004837">
    <property type="entry name" value="PRK06187.1"/>
    <property type="match status" value="1"/>
</dbReference>
<dbReference type="Gene3D" id="3.40.50.12780">
    <property type="entry name" value="N-terminal domain of ligase-like"/>
    <property type="match status" value="1"/>
</dbReference>
<dbReference type="InterPro" id="IPR025110">
    <property type="entry name" value="AMP-bd_C"/>
</dbReference>
<dbReference type="GO" id="GO:0016874">
    <property type="term" value="F:ligase activity"/>
    <property type="evidence" value="ECO:0007669"/>
    <property type="project" value="UniProtKB-KW"/>
</dbReference>
<dbReference type="PANTHER" id="PTHR43767:SF1">
    <property type="entry name" value="NONRIBOSOMAL PEPTIDE SYNTHASE PES1 (EUROFUNG)-RELATED"/>
    <property type="match status" value="1"/>
</dbReference>
<feature type="domain" description="AMP-dependent synthetase/ligase" evidence="1">
    <location>
        <begin position="20"/>
        <end position="383"/>
    </location>
</feature>
<dbReference type="Pfam" id="PF13193">
    <property type="entry name" value="AMP-binding_C"/>
    <property type="match status" value="1"/>
</dbReference>
<comment type="caution">
    <text evidence="3">The sequence shown here is derived from an EMBL/GenBank/DDBJ whole genome shotgun (WGS) entry which is preliminary data.</text>
</comment>
<dbReference type="InterPro" id="IPR050237">
    <property type="entry name" value="ATP-dep_AMP-bd_enzyme"/>
</dbReference>
<evidence type="ECO:0000259" key="1">
    <source>
        <dbReference type="Pfam" id="PF00501"/>
    </source>
</evidence>
<dbReference type="InterPro" id="IPR045851">
    <property type="entry name" value="AMP-bd_C_sf"/>
</dbReference>
<name>A0ABX9W3N9_9GAMM</name>
<organism evidence="3 4">
    <name type="scientific">Zhongshania marina</name>
    <dbReference type="NCBI Taxonomy" id="2304603"/>
    <lineage>
        <taxon>Bacteria</taxon>
        <taxon>Pseudomonadati</taxon>
        <taxon>Pseudomonadota</taxon>
        <taxon>Gammaproteobacteria</taxon>
        <taxon>Cellvibrionales</taxon>
        <taxon>Spongiibacteraceae</taxon>
        <taxon>Zhongshania</taxon>
    </lineage>
</organism>
<keyword evidence="3" id="KW-0436">Ligase</keyword>
<dbReference type="Proteomes" id="UP000274695">
    <property type="component" value="Unassembled WGS sequence"/>
</dbReference>
<evidence type="ECO:0000313" key="3">
    <source>
        <dbReference type="EMBL" id="RNL65563.1"/>
    </source>
</evidence>
<gene>
    <name evidence="3" type="ORF">D0911_06810</name>
</gene>
<sequence>MRKSAITTFEMLDYFVRIGGEKTALKQDDRELSYAEWNHQATRVANALANVGIGAGDRVAVLTFNRIEQFVILFASMKLGAVYVPVNYRLAAGEFKYILNQSEAKAIFIESDDLCDKIDSIASETSLTTFVRLDVGDNKADHWQSFDAFTTGATVLPLEFEPSPETPVYQMYTSGTTGFPKGVIVTQQQSAAFVVHSLWIPPRVDAGKPHLAVAPIFHAGALCSGIMALCAGRSVVILKDFNPQLVVDTLVKEKIADVMMVPAMLHAILQYVPNLDQYDFSHLEKIIYGASPITVDVLERSMKAFGCHFQQGFGMTETVASATALTADDHIKAVNGRPELLRSCGRAGLFVDVKIVDTLSRVELPQGEIGEIVVRAPHVMEGYSRQPDKTAEVLDDDGWYYSGDGGYIDAEGYVFIKDRIKDMIVSGGENVYPAEVENALMSHPDINDVAVIGLPDEKFGEAVVAVCVMSAGAELNAKAMIEYCREHIAGYKIPRRYECVDVLPRNPSGKLLKRELRERFTG</sequence>
<evidence type="ECO:0000259" key="2">
    <source>
        <dbReference type="Pfam" id="PF13193"/>
    </source>
</evidence>
<dbReference type="SUPFAM" id="SSF56801">
    <property type="entry name" value="Acetyl-CoA synthetase-like"/>
    <property type="match status" value="1"/>
</dbReference>
<evidence type="ECO:0000313" key="4">
    <source>
        <dbReference type="Proteomes" id="UP000274695"/>
    </source>
</evidence>
<dbReference type="Pfam" id="PF00501">
    <property type="entry name" value="AMP-binding"/>
    <property type="match status" value="1"/>
</dbReference>
<proteinExistence type="predicted"/>
<dbReference type="Gene3D" id="3.30.300.30">
    <property type="match status" value="1"/>
</dbReference>
<accession>A0ABX9W3N9</accession>
<reference evidence="3 4" key="1">
    <citation type="submission" date="2018-10" db="EMBL/GenBank/DDBJ databases">
        <title>Draft genome sequence of Zhongshania sp. DSW25-10.</title>
        <authorList>
            <person name="Oh J."/>
        </authorList>
    </citation>
    <scope>NUCLEOTIDE SEQUENCE [LARGE SCALE GENOMIC DNA]</scope>
    <source>
        <strain evidence="3 4">DSW25-10</strain>
    </source>
</reference>
<dbReference type="InterPro" id="IPR042099">
    <property type="entry name" value="ANL_N_sf"/>
</dbReference>
<protein>
    <submittedName>
        <fullName evidence="3">Long-chain-fatty-acid--CoA ligase</fullName>
    </submittedName>
</protein>
<dbReference type="PANTHER" id="PTHR43767">
    <property type="entry name" value="LONG-CHAIN-FATTY-ACID--COA LIGASE"/>
    <property type="match status" value="1"/>
</dbReference>
<dbReference type="InterPro" id="IPR000873">
    <property type="entry name" value="AMP-dep_synth/lig_dom"/>
</dbReference>
<feature type="domain" description="AMP-binding enzyme C-terminal" evidence="2">
    <location>
        <begin position="435"/>
        <end position="510"/>
    </location>
</feature>
<dbReference type="RefSeq" id="WP_123182015.1">
    <property type="nucleotide sequence ID" value="NZ_RHGB01000006.1"/>
</dbReference>
<keyword evidence="4" id="KW-1185">Reference proteome</keyword>
<dbReference type="EMBL" id="RHGB01000006">
    <property type="protein sequence ID" value="RNL65563.1"/>
    <property type="molecule type" value="Genomic_DNA"/>
</dbReference>